<dbReference type="InterPro" id="IPR011034">
    <property type="entry name" value="Formyl_transferase-like_C_sf"/>
</dbReference>
<keyword evidence="3 17" id="KW-0441">Lipid A biosynthesis</keyword>
<dbReference type="PANTHER" id="PTHR43245">
    <property type="entry name" value="BIFUNCTIONAL POLYMYXIN RESISTANCE PROTEIN ARNA"/>
    <property type="match status" value="1"/>
</dbReference>
<comment type="pathway">
    <text evidence="12 17">Nucleotide-sugar biosynthesis; UDP-4-deoxy-4-formamido-beta-L-arabinose biosynthesis; UDP-4-deoxy-4-formamido-beta-L-arabinose from UDP-alpha-D-glucuronate: step 3/3.</text>
</comment>
<dbReference type="SUPFAM" id="SSF53328">
    <property type="entry name" value="Formyltransferase"/>
    <property type="match status" value="1"/>
</dbReference>
<dbReference type="SUPFAM" id="SSF51735">
    <property type="entry name" value="NAD(P)-binding Rossmann-fold domains"/>
    <property type="match status" value="1"/>
</dbReference>
<dbReference type="PIRSF" id="PIRSF036506">
    <property type="entry name" value="Bifun_polymyxin_resist_ArnA"/>
    <property type="match status" value="1"/>
</dbReference>
<dbReference type="InterPro" id="IPR036291">
    <property type="entry name" value="NAD(P)-bd_dom_sf"/>
</dbReference>
<evidence type="ECO:0000256" key="15">
    <source>
        <dbReference type="ARBA" id="ARBA00061216"/>
    </source>
</evidence>
<evidence type="ECO:0000256" key="11">
    <source>
        <dbReference type="ARBA" id="ARBA00059105"/>
    </source>
</evidence>
<feature type="binding site" evidence="17">
    <location>
        <position position="471"/>
    </location>
    <ligand>
        <name>UDP-alpha-D-glucuronate</name>
        <dbReference type="ChEBI" id="CHEBI:58052"/>
    </ligand>
</feature>
<evidence type="ECO:0000259" key="19">
    <source>
        <dbReference type="Pfam" id="PF01370"/>
    </source>
</evidence>
<dbReference type="CDD" id="cd05257">
    <property type="entry name" value="Arna_like_SDR_e"/>
    <property type="match status" value="1"/>
</dbReference>
<evidence type="ECO:0000313" key="22">
    <source>
        <dbReference type="EMBL" id="QPK25391.1"/>
    </source>
</evidence>
<feature type="domain" description="NAD-dependent epimerase/dehydratase" evidence="19">
    <location>
        <begin position="329"/>
        <end position="577"/>
    </location>
</feature>
<comment type="subunit">
    <text evidence="16 17">Homohexamer, formed by a dimer of trimers.</text>
</comment>
<keyword evidence="6 17" id="KW-0560">Oxidoreductase</keyword>
<reference evidence="22 23" key="2">
    <citation type="submission" date="2020-11" db="EMBL/GenBank/DDBJ databases">
        <title>Complete genome sequence of Pectobacterium brasiliense strain F126.</title>
        <authorList>
            <person name="Miroshnikov K."/>
            <person name="Vo T.N.H."/>
            <person name="Khodykina M.V."/>
            <person name="Kabanova A.P."/>
            <person name="Shneider M."/>
            <person name="Korzhenkov A."/>
            <person name="Toschakov S.V."/>
            <person name="Miroshnikov K.A."/>
            <person name="Ignatov A.N."/>
            <person name="Mikhailova Y.V."/>
            <person name="Shelenkov A."/>
            <person name="Yanushevich Y.G."/>
            <person name="Evseev P.V."/>
        </authorList>
    </citation>
    <scope>NUCLEOTIDE SEQUENCE [LARGE SCALE GENOMIC DNA]</scope>
    <source>
        <strain evidence="22 23">F126</strain>
    </source>
</reference>
<keyword evidence="9 17" id="KW-0046">Antibiotic resistance</keyword>
<evidence type="ECO:0000313" key="24">
    <source>
        <dbReference type="Proteomes" id="UP000762586"/>
    </source>
</evidence>
<feature type="active site" description="Proton acceptor; for decarboxylase activity" evidence="17">
    <location>
        <position position="445"/>
    </location>
</feature>
<dbReference type="UniPathway" id="UPA00032">
    <property type="reaction ID" value="UER00492"/>
</dbReference>
<feature type="region of interest" description="Dehydrogenase ArnADH" evidence="17">
    <location>
        <begin position="325"/>
        <end position="677"/>
    </location>
</feature>
<evidence type="ECO:0000256" key="5">
    <source>
        <dbReference type="ARBA" id="ARBA00022985"/>
    </source>
</evidence>
<evidence type="ECO:0000256" key="17">
    <source>
        <dbReference type="HAMAP-Rule" id="MF_01166"/>
    </source>
</evidence>
<dbReference type="Proteomes" id="UP000269351">
    <property type="component" value="Chromosome"/>
</dbReference>
<dbReference type="InterPro" id="IPR005793">
    <property type="entry name" value="Formyl_trans_C"/>
</dbReference>
<keyword evidence="2 17" id="KW-0444">Lipid biosynthesis</keyword>
<evidence type="ECO:0000256" key="7">
    <source>
        <dbReference type="ARBA" id="ARBA00023027"/>
    </source>
</evidence>
<dbReference type="Pfam" id="PF01370">
    <property type="entry name" value="Epimerase"/>
    <property type="match status" value="1"/>
</dbReference>
<dbReference type="SUPFAM" id="SSF50486">
    <property type="entry name" value="FMT C-terminal domain-like"/>
    <property type="match status" value="1"/>
</dbReference>
<feature type="active site" description="Proton donor; for decarboxylase activity" evidence="17">
    <location>
        <position position="630"/>
    </location>
</feature>
<comment type="similarity">
    <text evidence="14 17">In the C-terminal section; belongs to the NAD(P)-dependent epimerase/dehydratase family. UDP-glucuronic acid decarboxylase subfamily.</text>
</comment>
<dbReference type="UniPathway" id="UPA00030"/>
<dbReference type="EC" id="2.1.2.13" evidence="17"/>
<feature type="binding site" evidence="17">
    <location>
        <begin position="136"/>
        <end position="140"/>
    </location>
    <ligand>
        <name>(6R)-10-formyltetrahydrofolate</name>
        <dbReference type="ChEBI" id="CHEBI:195366"/>
    </ligand>
</feature>
<dbReference type="InterPro" id="IPR002376">
    <property type="entry name" value="Formyl_transf_N"/>
</dbReference>
<keyword evidence="7 17" id="KW-0520">NAD</keyword>
<dbReference type="InterPro" id="IPR045869">
    <property type="entry name" value="Arna-like_SDR_e"/>
</dbReference>
<dbReference type="Pfam" id="PF02911">
    <property type="entry name" value="Formyl_trans_C"/>
    <property type="match status" value="1"/>
</dbReference>
<dbReference type="GO" id="GO:0016831">
    <property type="term" value="F:carboxy-lyase activity"/>
    <property type="evidence" value="ECO:0007669"/>
    <property type="project" value="InterPro"/>
</dbReference>
<keyword evidence="5 17" id="KW-0448">Lipopolysaccharide biosynthesis</keyword>
<feature type="binding site" evidence="17">
    <location>
        <position position="358"/>
    </location>
    <ligand>
        <name>NAD(+)</name>
        <dbReference type="ChEBI" id="CHEBI:57540"/>
    </ligand>
</feature>
<dbReference type="CDD" id="cd08702">
    <property type="entry name" value="Arna_FMT_C"/>
    <property type="match status" value="1"/>
</dbReference>
<dbReference type="NCBIfam" id="NF005998">
    <property type="entry name" value="PRK08125.1"/>
    <property type="match status" value="1"/>
</dbReference>
<dbReference type="InterPro" id="IPR036477">
    <property type="entry name" value="Formyl_transf_N_sf"/>
</dbReference>
<evidence type="ECO:0000259" key="18">
    <source>
        <dbReference type="Pfam" id="PF00551"/>
    </source>
</evidence>
<accession>A0A3S1AI68</accession>
<evidence type="ECO:0000313" key="21">
    <source>
        <dbReference type="EMBL" id="MBN3104772.1"/>
    </source>
</evidence>
<dbReference type="HAMAP" id="MF_01166">
    <property type="entry name" value="ArnA"/>
    <property type="match status" value="1"/>
</dbReference>
<dbReference type="InterPro" id="IPR021168">
    <property type="entry name" value="Bifun_polymyxin_resist_ArnA"/>
</dbReference>
<feature type="domain" description="Formyl transferase C-terminal" evidence="20">
    <location>
        <begin position="203"/>
        <end position="304"/>
    </location>
</feature>
<protein>
    <recommendedName>
        <fullName evidence="17">Bifunctional polymyxin resistance protein ArnA</fullName>
    </recommendedName>
    <domain>
        <recommendedName>
            <fullName evidence="17">UDP-4-amino-4-deoxy-L-arabinose formyltransferase</fullName>
            <ecNumber evidence="17">2.1.2.13</ecNumber>
        </recommendedName>
        <alternativeName>
            <fullName evidence="17">ArnAFT</fullName>
        </alternativeName>
        <alternativeName>
            <fullName evidence="17">UDP-L-Ara4N formyltransferase</fullName>
        </alternativeName>
    </domain>
    <domain>
        <recommendedName>
            <fullName evidence="17">UDP-glucuronic acid oxidase, UDP-4-keto-hexauronic acid decarboxylating</fullName>
            <ecNumber evidence="17">1.1.1.305</ecNumber>
        </recommendedName>
        <alternativeName>
            <fullName evidence="17">ArnADH</fullName>
        </alternativeName>
        <alternativeName>
            <fullName evidence="17">UDP-GlcUA decarboxylase</fullName>
        </alternativeName>
        <alternativeName>
            <fullName evidence="17">UDP-glucuronic acid dehydrogenase</fullName>
        </alternativeName>
    </domain>
</protein>
<dbReference type="AlphaFoldDB" id="A0A3S1AI68"/>
<dbReference type="EC" id="1.1.1.305" evidence="17"/>
<dbReference type="Gene3D" id="3.40.50.720">
    <property type="entry name" value="NAD(P)-binding Rossmann-like Domain"/>
    <property type="match status" value="1"/>
</dbReference>
<dbReference type="NCBIfam" id="NF005414">
    <property type="entry name" value="PRK06988.1"/>
    <property type="match status" value="1"/>
</dbReference>
<gene>
    <name evidence="17 22" type="primary">arnA</name>
    <name evidence="22" type="ORF">F126LOC_006265</name>
    <name evidence="21" type="ORF">H4F48_01610</name>
</gene>
<dbReference type="GO" id="GO:0016020">
    <property type="term" value="C:membrane"/>
    <property type="evidence" value="ECO:0007669"/>
    <property type="project" value="GOC"/>
</dbReference>
<dbReference type="EMBL" id="CP065031">
    <property type="protein sequence ID" value="QPK25391.1"/>
    <property type="molecule type" value="Genomic_DNA"/>
</dbReference>
<dbReference type="NCBIfam" id="NF008872">
    <property type="entry name" value="PRK11908.1"/>
    <property type="match status" value="1"/>
</dbReference>
<evidence type="ECO:0000256" key="16">
    <source>
        <dbReference type="ARBA" id="ARBA00063233"/>
    </source>
</evidence>
<feature type="site" description="Raises pKa of active site His" evidence="17">
    <location>
        <position position="140"/>
    </location>
</feature>
<dbReference type="GO" id="GO:0099619">
    <property type="term" value="F:UDP-4-amino-4-deoxy-L-arabinose formyltransferase activity"/>
    <property type="evidence" value="ECO:0007669"/>
    <property type="project" value="UniProtKB-EC"/>
</dbReference>
<evidence type="ECO:0000256" key="12">
    <source>
        <dbReference type="ARBA" id="ARBA00060566"/>
    </source>
</evidence>
<feature type="domain" description="Formyl transferase N-terminal" evidence="18">
    <location>
        <begin position="25"/>
        <end position="175"/>
    </location>
</feature>
<feature type="binding site" evidence="17">
    <location>
        <position position="624"/>
    </location>
    <ligand>
        <name>UDP-alpha-D-glucuronate</name>
        <dbReference type="ChEBI" id="CHEBI:58052"/>
    </ligand>
</feature>
<dbReference type="Proteomes" id="UP000762586">
    <property type="component" value="Unassembled WGS sequence"/>
</dbReference>
<feature type="binding site" evidence="17">
    <location>
        <begin position="443"/>
        <end position="444"/>
    </location>
    <ligand>
        <name>UDP-alpha-D-glucuronate</name>
        <dbReference type="ChEBI" id="CHEBI:58052"/>
    </ligand>
</feature>
<dbReference type="InterPro" id="IPR050177">
    <property type="entry name" value="Lipid_A_modif_metabolic_enz"/>
</dbReference>
<feature type="site" description="Transition state stabilizer" evidence="17">
    <location>
        <position position="102"/>
    </location>
</feature>
<feature type="binding site" evidence="17">
    <location>
        <position position="114"/>
    </location>
    <ligand>
        <name>(6R)-10-formyltetrahydrofolate</name>
        <dbReference type="ChEBI" id="CHEBI:195366"/>
    </ligand>
</feature>
<feature type="binding site" evidence="17">
    <location>
        <position position="409"/>
    </location>
    <ligand>
        <name>UDP-alpha-D-glucuronate</name>
        <dbReference type="ChEBI" id="CHEBI:58052"/>
    </ligand>
</feature>
<organism evidence="22 23">
    <name type="scientific">Pectobacterium brasiliense</name>
    <dbReference type="NCBI Taxonomy" id="180957"/>
    <lineage>
        <taxon>Bacteria</taxon>
        <taxon>Pseudomonadati</taxon>
        <taxon>Pseudomonadota</taxon>
        <taxon>Gammaproteobacteria</taxon>
        <taxon>Enterobacterales</taxon>
        <taxon>Pectobacteriaceae</taxon>
        <taxon>Pectobacterium</taxon>
    </lineage>
</organism>
<keyword evidence="24" id="KW-1185">Reference proteome</keyword>
<evidence type="ECO:0000256" key="8">
    <source>
        <dbReference type="ARBA" id="ARBA00023098"/>
    </source>
</evidence>
<evidence type="ECO:0000256" key="1">
    <source>
        <dbReference type="ARBA" id="ARBA00004756"/>
    </source>
</evidence>
<keyword evidence="10 17" id="KW-0511">Multifunctional enzyme</keyword>
<feature type="binding site" evidence="17">
    <location>
        <begin position="379"/>
        <end position="380"/>
    </location>
    <ligand>
        <name>NAD(+)</name>
        <dbReference type="ChEBI" id="CHEBI:57540"/>
    </ligand>
</feature>
<dbReference type="Pfam" id="PF00551">
    <property type="entry name" value="Formyl_trans_N"/>
    <property type="match status" value="1"/>
</dbReference>
<sequence length="677" mass="75936">MKAIVFAYHDIGCVGLEALKLAGYEIQAVFTHSDAPGENHFYASVAKAAAEMDVPVFAPEDVNHPLWVNRIRELAPDVIFSFYYRTLLSDDILQLPSFGAFNLHGSLLPRYRGRAPVNWVLVNGETQTGVTLHKMVSRADAGDIVAQSVVAIDEEDTALTLHGKCRTAAAALLAQQLPLIRSREITLTPQDDSRASYFGRRTEADGLIDWQKSAREINNLIRAVTEPYPGAFTFLGERKVIIWRARVVKVNRVKNNDVRANGVKQEPGAIISTSPLVVSCGEDALEIVSGQSEAGLYMSGSRLAAEMGMVPQAKLGNLASRVQRRRTRVLILGVNGFIGNHLTERLLRDDRYEIYGLDISSDAIARFLGDPRFHFVEGDISIHNEWIEYHIKKCDVILPLVAIATPIEYTRNPLRVFELDFEENLKIVRDCVRYNKRIVFPSTSEVYGMCDDKEFDEDTSRLIVGPINKQRWIYSVSKQLLDRVIWAYGAKNGLRFTLFRPFNWMGPRLDTLDAARIGSSRAITQLILNLVEGSPIKLVDGGAQKRCFTDIHDGIEALFRIIENRNGQCDGQIINIGNPHNEASIRELGEMLLTSFNAHPLRDRFPPFAGFIDVESSSYYGKGYQDVEHRTPSIRNAKRLLAWEPTVKMDQTVAETLDYFLRTVDSQHTADAKDAQG</sequence>
<feature type="binding site" evidence="17">
    <location>
        <begin position="537"/>
        <end position="546"/>
    </location>
    <ligand>
        <name>UDP-alpha-D-glucuronate</name>
        <dbReference type="ChEBI" id="CHEBI:58052"/>
    </ligand>
</feature>
<dbReference type="GO" id="GO:0009245">
    <property type="term" value="P:lipid A biosynthetic process"/>
    <property type="evidence" value="ECO:0007669"/>
    <property type="project" value="UniProtKB-KW"/>
</dbReference>
<dbReference type="PANTHER" id="PTHR43245:SF13">
    <property type="entry name" value="UDP-D-APIOSE_UDP-D-XYLOSE SYNTHASE 2"/>
    <property type="match status" value="1"/>
</dbReference>
<feature type="active site" description="Proton donor; for formyltransferase activity" evidence="17">
    <location>
        <position position="104"/>
    </location>
</feature>
<evidence type="ECO:0000256" key="13">
    <source>
        <dbReference type="ARBA" id="ARBA00060576"/>
    </source>
</evidence>
<comment type="pathway">
    <text evidence="1 17">Bacterial outer membrane biogenesis; lipopolysaccharide biosynthesis.</text>
</comment>
<evidence type="ECO:0000313" key="23">
    <source>
        <dbReference type="Proteomes" id="UP000269351"/>
    </source>
</evidence>
<comment type="pathway">
    <text evidence="13 17">Nucleotide-sugar biosynthesis; UDP-4-deoxy-4-formamido-beta-L-arabinose biosynthesis; UDP-4-deoxy-4-formamido-beta-L-arabinose from UDP-alpha-D-glucuronate: step 1/3.</text>
</comment>
<dbReference type="GO" id="GO:0009103">
    <property type="term" value="P:lipopolysaccharide biosynthetic process"/>
    <property type="evidence" value="ECO:0007669"/>
    <property type="project" value="UniProtKB-UniRule"/>
</dbReference>
<evidence type="ECO:0000256" key="6">
    <source>
        <dbReference type="ARBA" id="ARBA00023002"/>
    </source>
</evidence>
<feature type="binding site" evidence="17">
    <location>
        <position position="404"/>
    </location>
    <ligand>
        <name>UDP-alpha-D-glucuronate</name>
        <dbReference type="ChEBI" id="CHEBI:58052"/>
    </ligand>
</feature>
<dbReference type="FunFam" id="3.40.50.720:FF:000197">
    <property type="entry name" value="Bifunctional polymyxin resistance protein ArnA"/>
    <property type="match status" value="1"/>
</dbReference>
<evidence type="ECO:0000256" key="9">
    <source>
        <dbReference type="ARBA" id="ARBA00023251"/>
    </source>
</evidence>
<feature type="binding site" evidence="17">
    <location>
        <position position="503"/>
    </location>
    <ligand>
        <name>UDP-alpha-D-glucuronate</name>
        <dbReference type="ChEBI" id="CHEBI:58052"/>
    </ligand>
</feature>
<evidence type="ECO:0000256" key="10">
    <source>
        <dbReference type="ARBA" id="ARBA00023268"/>
    </source>
</evidence>
<feature type="region of interest" description="Formyltransferase ArnAFT" evidence="17">
    <location>
        <begin position="1"/>
        <end position="315"/>
    </location>
</feature>
<dbReference type="EMBL" id="JACGET010000002">
    <property type="protein sequence ID" value="MBN3104772.1"/>
    <property type="molecule type" value="Genomic_DNA"/>
</dbReference>
<evidence type="ECO:0000259" key="20">
    <source>
        <dbReference type="Pfam" id="PF02911"/>
    </source>
</evidence>
<evidence type="ECO:0000256" key="3">
    <source>
        <dbReference type="ARBA" id="ARBA00022556"/>
    </source>
</evidence>
<evidence type="ECO:0000256" key="14">
    <source>
        <dbReference type="ARBA" id="ARBA00060910"/>
    </source>
</evidence>
<name>A0A3S1AI68_9GAMM</name>
<comment type="function">
    <text evidence="11 17">Bifunctional enzyme that catalyzes the oxidative decarboxylation of UDP-glucuronic acid (UDP-GlcUA) to UDP-4-keto-arabinose (UDP-Ara4O) and the addition of a formyl group to UDP-4-amino-4-deoxy-L-arabinose (UDP-L-Ara4N) to form UDP-L-4-formamido-arabinose (UDP-L-Ara4FN). The modified arabinose is attached to lipid A and is required for resistance to polymyxin and cationic antimicrobial peptides.</text>
</comment>
<dbReference type="Gene3D" id="3.40.50.12230">
    <property type="match status" value="1"/>
</dbReference>
<dbReference type="GO" id="GO:0046677">
    <property type="term" value="P:response to antibiotic"/>
    <property type="evidence" value="ECO:0007669"/>
    <property type="project" value="UniProtKB-KW"/>
</dbReference>
<comment type="catalytic activity">
    <reaction evidence="17">
        <text>UDP-alpha-D-glucuronate + NAD(+) = UDP-beta-L-threo-pentopyranos-4-ulose + CO2 + NADH</text>
        <dbReference type="Rhea" id="RHEA:24702"/>
        <dbReference type="ChEBI" id="CHEBI:16526"/>
        <dbReference type="ChEBI" id="CHEBI:57540"/>
        <dbReference type="ChEBI" id="CHEBI:57945"/>
        <dbReference type="ChEBI" id="CHEBI:58052"/>
        <dbReference type="ChEBI" id="CHEBI:58710"/>
        <dbReference type="EC" id="1.1.1.305"/>
    </reaction>
</comment>
<comment type="caution">
    <text evidence="17">Lacks conserved residue(s) required for the propagation of feature annotation.</text>
</comment>
<proteinExistence type="inferred from homology"/>
<dbReference type="RefSeq" id="WP_119871883.1">
    <property type="nucleotide sequence ID" value="NZ_BSWF01000003.1"/>
</dbReference>
<reference evidence="21 24" key="1">
    <citation type="submission" date="2020-07" db="EMBL/GenBank/DDBJ databases">
        <title>A pangenomic view of the genus Pectobacterium provides insights into genome organization, phylogeny, and virulence.</title>
        <authorList>
            <person name="Jonkheer E."/>
            <person name="Brankovics B."/>
            <person name="Houwers I."/>
            <person name="Van Der Wolf J."/>
            <person name="Bonants P."/>
            <person name="Vreeburg R."/>
            <person name="Bollema R."/>
            <person name="De Haan J."/>
            <person name="Berke L."/>
            <person name="De Ridder D."/>
            <person name="Smit S."/>
            <person name="Van Der Lee T.A.J."/>
        </authorList>
    </citation>
    <scope>NUCLEOTIDE SEQUENCE [LARGE SCALE GENOMIC DNA]</scope>
    <source>
        <strain evidence="21 24">NAK:384</strain>
    </source>
</reference>
<comment type="catalytic activity">
    <reaction evidence="17">
        <text>UDP-4-amino-4-deoxy-beta-L-arabinose + (6R)-10-formyltetrahydrofolate = UDP-4-deoxy-4-formamido-beta-L-arabinose + (6S)-5,6,7,8-tetrahydrofolate + H(+)</text>
        <dbReference type="Rhea" id="RHEA:24706"/>
        <dbReference type="ChEBI" id="CHEBI:15378"/>
        <dbReference type="ChEBI" id="CHEBI:57453"/>
        <dbReference type="ChEBI" id="CHEBI:58708"/>
        <dbReference type="ChEBI" id="CHEBI:58709"/>
        <dbReference type="ChEBI" id="CHEBI:195366"/>
        <dbReference type="EC" id="2.1.2.13"/>
    </reaction>
</comment>
<dbReference type="GO" id="GO:0099618">
    <property type="term" value="F:UDP-glucuronate dehydrogenase activity"/>
    <property type="evidence" value="ECO:0007669"/>
    <property type="project" value="UniProtKB-EC"/>
</dbReference>
<comment type="similarity">
    <text evidence="15 17">In the N-terminal section; belongs to the Fmt family. UDP-L-Ara4N formyltransferase subfamily.</text>
</comment>
<evidence type="ECO:0000256" key="4">
    <source>
        <dbReference type="ARBA" id="ARBA00022679"/>
    </source>
</evidence>
<keyword evidence="4 17" id="KW-0808">Transferase</keyword>
<keyword evidence="8 17" id="KW-0443">Lipid metabolism</keyword>
<dbReference type="InterPro" id="IPR001509">
    <property type="entry name" value="Epimerase_deHydtase"/>
</dbReference>
<evidence type="ECO:0000256" key="2">
    <source>
        <dbReference type="ARBA" id="ARBA00022516"/>
    </source>
</evidence>